<dbReference type="GO" id="GO:0043165">
    <property type="term" value="P:Gram-negative-bacterium-type cell outer membrane assembly"/>
    <property type="evidence" value="ECO:0007669"/>
    <property type="project" value="UniProtKB-UniRule"/>
</dbReference>
<dbReference type="InterPro" id="IPR026265">
    <property type="entry name" value="LptC"/>
</dbReference>
<dbReference type="GO" id="GO:0015221">
    <property type="term" value="F:lipopolysaccharide transmembrane transporter activity"/>
    <property type="evidence" value="ECO:0007669"/>
    <property type="project" value="InterPro"/>
</dbReference>
<dbReference type="NCBIfam" id="TIGR04409">
    <property type="entry name" value="LptC_YrbK"/>
    <property type="match status" value="1"/>
</dbReference>
<comment type="subcellular location">
    <subcellularLocation>
        <location evidence="6">Cell inner membrane</location>
        <topology evidence="6">Single-pass membrane protein</topology>
    </subcellularLocation>
</comment>
<evidence type="ECO:0000256" key="3">
    <source>
        <dbReference type="ARBA" id="ARBA00022692"/>
    </source>
</evidence>
<comment type="function">
    <text evidence="6">Involved in the assembly of lipopolysaccharide (LPS). Required for the translocation of LPS from the inner membrane to the outer membrane. Facilitates the transfer of LPS from the inner membrane to the periplasmic protein LptA. Could be a docking site for LptA.</text>
</comment>
<dbReference type="GO" id="GO:0005886">
    <property type="term" value="C:plasma membrane"/>
    <property type="evidence" value="ECO:0007669"/>
    <property type="project" value="UniProtKB-SubCell"/>
</dbReference>
<evidence type="ECO:0000256" key="1">
    <source>
        <dbReference type="ARBA" id="ARBA00022475"/>
    </source>
</evidence>
<comment type="subunit">
    <text evidence="6">Component of the lipopolysaccharide transport and assembly complex. Interacts with LptA and the LptBFG transporter complex.</text>
</comment>
<dbReference type="RefSeq" id="WP_251809625.1">
    <property type="nucleotide sequence ID" value="NZ_CP101527.1"/>
</dbReference>
<dbReference type="EMBL" id="CP101527">
    <property type="protein sequence ID" value="UZW73484.1"/>
    <property type="molecule type" value="Genomic_DNA"/>
</dbReference>
<comment type="similarity">
    <text evidence="6">Belongs to the LptC family.</text>
</comment>
<feature type="transmembrane region" description="Helical" evidence="6">
    <location>
        <begin position="9"/>
        <end position="26"/>
    </location>
</feature>
<reference evidence="7" key="1">
    <citation type="submission" date="2022-07" db="EMBL/GenBank/DDBJ databases">
        <title>Alkalimarinus sp. nov., isolated from gut of a Alitta virens.</title>
        <authorList>
            <person name="Yang A.I."/>
            <person name="Shin N.-R."/>
        </authorList>
    </citation>
    <scope>NUCLEOTIDE SEQUENCE</scope>
    <source>
        <strain evidence="7">FA028</strain>
    </source>
</reference>
<keyword evidence="2 6" id="KW-0997">Cell inner membrane</keyword>
<evidence type="ECO:0000256" key="2">
    <source>
        <dbReference type="ARBA" id="ARBA00022519"/>
    </source>
</evidence>
<dbReference type="GO" id="GO:0017089">
    <property type="term" value="F:glycolipid transfer activity"/>
    <property type="evidence" value="ECO:0007669"/>
    <property type="project" value="TreeGrafter"/>
</dbReference>
<dbReference type="InterPro" id="IPR052363">
    <property type="entry name" value="LPS_export_LptC"/>
</dbReference>
<dbReference type="Proteomes" id="UP001164472">
    <property type="component" value="Chromosome"/>
</dbReference>
<name>A0A9E8HPJ9_9ALTE</name>
<evidence type="ECO:0000313" key="7">
    <source>
        <dbReference type="EMBL" id="UZW73484.1"/>
    </source>
</evidence>
<dbReference type="InterPro" id="IPR010664">
    <property type="entry name" value="LipoPS_assembly_LptC-rel"/>
</dbReference>
<dbReference type="AlphaFoldDB" id="A0A9E8HPJ9"/>
<evidence type="ECO:0000256" key="6">
    <source>
        <dbReference type="HAMAP-Rule" id="MF_01915"/>
    </source>
</evidence>
<proteinExistence type="inferred from homology"/>
<dbReference type="GO" id="GO:0030288">
    <property type="term" value="C:outer membrane-bounded periplasmic space"/>
    <property type="evidence" value="ECO:0007669"/>
    <property type="project" value="TreeGrafter"/>
</dbReference>
<evidence type="ECO:0000313" key="8">
    <source>
        <dbReference type="Proteomes" id="UP001164472"/>
    </source>
</evidence>
<organism evidence="7 8">
    <name type="scientific">Alkalimarinus sediminis</name>
    <dbReference type="NCBI Taxonomy" id="1632866"/>
    <lineage>
        <taxon>Bacteria</taxon>
        <taxon>Pseudomonadati</taxon>
        <taxon>Pseudomonadota</taxon>
        <taxon>Gammaproteobacteria</taxon>
        <taxon>Alteromonadales</taxon>
        <taxon>Alteromonadaceae</taxon>
        <taxon>Alkalimarinus</taxon>
    </lineage>
</organism>
<dbReference type="KEGG" id="asem:NNL22_10545"/>
<dbReference type="PANTHER" id="PTHR37481">
    <property type="entry name" value="LIPOPOLYSACCHARIDE EXPORT SYSTEM PROTEIN LPTC"/>
    <property type="match status" value="1"/>
</dbReference>
<dbReference type="Gene3D" id="2.60.450.10">
    <property type="entry name" value="Lipopolysaccharide (LPS) transport protein A like domain"/>
    <property type="match status" value="1"/>
</dbReference>
<keyword evidence="4 6" id="KW-1133">Transmembrane helix</keyword>
<accession>A0A9E8HPJ9</accession>
<dbReference type="PANTHER" id="PTHR37481:SF1">
    <property type="entry name" value="LIPOPOLYSACCHARIDE EXPORT SYSTEM PROTEIN LPTC"/>
    <property type="match status" value="1"/>
</dbReference>
<keyword evidence="8" id="KW-1185">Reference proteome</keyword>
<evidence type="ECO:0000256" key="4">
    <source>
        <dbReference type="ARBA" id="ARBA00022989"/>
    </source>
</evidence>
<sequence>MNNEKIKKYAIFIVSIFAAIVIIWQNNEDETPPAASIDAEDEADFFITKGQYTVFNEEGELSSIMKSDEAKHYPVRNNALLINPNLLVYREDNPPWRLTADKGEYSMGDENLTLTQNVVITRNEASENPWTLKTESLTLLNKTRFITTQQPVTISDNFSTLDGTGMNAWVDDKKIELTSNVRGNYAPE</sequence>
<gene>
    <name evidence="6 7" type="primary">lptC</name>
    <name evidence="7" type="ORF">NNL22_10545</name>
</gene>
<dbReference type="HAMAP" id="MF_01915">
    <property type="entry name" value="LPS_assembly_LptC"/>
    <property type="match status" value="1"/>
</dbReference>
<evidence type="ECO:0000256" key="5">
    <source>
        <dbReference type="ARBA" id="ARBA00023136"/>
    </source>
</evidence>
<keyword evidence="3 6" id="KW-0812">Transmembrane</keyword>
<protein>
    <recommendedName>
        <fullName evidence="6">Lipopolysaccharide export system protein LptC</fullName>
    </recommendedName>
</protein>
<keyword evidence="5 6" id="KW-0472">Membrane</keyword>
<keyword evidence="1 6" id="KW-1003">Cell membrane</keyword>
<dbReference type="Pfam" id="PF06835">
    <property type="entry name" value="LptC"/>
    <property type="match status" value="1"/>
</dbReference>